<dbReference type="GO" id="GO:0042162">
    <property type="term" value="F:telomeric DNA binding"/>
    <property type="evidence" value="ECO:0007669"/>
    <property type="project" value="TreeGrafter"/>
</dbReference>
<evidence type="ECO:0000256" key="1">
    <source>
        <dbReference type="RuleBase" id="RU365061"/>
    </source>
</evidence>
<dbReference type="PRINTS" id="PR01365">
    <property type="entry name" value="TELOMERASERT"/>
</dbReference>
<dbReference type="GO" id="GO:0070034">
    <property type="term" value="F:telomerase RNA binding"/>
    <property type="evidence" value="ECO:0007669"/>
    <property type="project" value="TreeGrafter"/>
</dbReference>
<dbReference type="Proteomes" id="UP000244309">
    <property type="component" value="Unassembled WGS sequence"/>
</dbReference>
<accession>A0A2V1ATQ1</accession>
<keyword evidence="4" id="KW-1185">Reference proteome</keyword>
<dbReference type="PANTHER" id="PTHR12066">
    <property type="entry name" value="TELOMERASE REVERSE TRANSCRIPTASE"/>
    <property type="match status" value="1"/>
</dbReference>
<dbReference type="GO" id="GO:0000781">
    <property type="term" value="C:chromosome, telomeric region"/>
    <property type="evidence" value="ECO:0007669"/>
    <property type="project" value="UniProtKB-SubCell"/>
</dbReference>
<comment type="similarity">
    <text evidence="1">Belongs to the reverse transcriptase family. Telomerase subfamily.</text>
</comment>
<gene>
    <name evidence="3" type="ORF">CXQ85_004408</name>
</gene>
<dbReference type="PROSITE" id="PS50878">
    <property type="entry name" value="RT_POL"/>
    <property type="match status" value="1"/>
</dbReference>
<dbReference type="OrthoDB" id="289721at2759"/>
<keyword evidence="1" id="KW-0808">Transferase</keyword>
<dbReference type="GO" id="GO:0046872">
    <property type="term" value="F:metal ion binding"/>
    <property type="evidence" value="ECO:0007669"/>
    <property type="project" value="UniProtKB-KW"/>
</dbReference>
<comment type="function">
    <text evidence="1">Telomerase is a ribonucleoprotein enzyme essential for the replication of chromosome termini in most eukaryotes. It elongates telomeres. It is a reverse transcriptase that adds simple sequence repeats to chromosome ends by copying a template sequence within the RNA component of the enzyme.</text>
</comment>
<protein>
    <recommendedName>
        <fullName evidence="1">Telomerase reverse transcriptase</fullName>
        <ecNumber evidence="1">2.7.7.49</ecNumber>
    </recommendedName>
    <alternativeName>
        <fullName evidence="1">Telomerase catalytic subunit</fullName>
    </alternativeName>
</protein>
<evidence type="ECO:0000313" key="3">
    <source>
        <dbReference type="EMBL" id="PVH20896.1"/>
    </source>
</evidence>
<dbReference type="InterPro" id="IPR043502">
    <property type="entry name" value="DNA/RNA_pol_sf"/>
</dbReference>
<keyword evidence="1" id="KW-0695">RNA-directed DNA polymerase</keyword>
<comment type="caution">
    <text evidence="3">The sequence shown here is derived from an EMBL/GenBank/DDBJ whole genome shotgun (WGS) entry which is preliminary data.</text>
</comment>
<reference evidence="3 4" key="1">
    <citation type="submission" date="2017-12" db="EMBL/GenBank/DDBJ databases">
        <title>Genome Sequence of a Multidrug-Resistant Candida haemulonii Isolate from a Patient with Chronic Leg Ulcers in Israel.</title>
        <authorList>
            <person name="Chow N.A."/>
            <person name="Gade L."/>
            <person name="Batra D."/>
            <person name="Rowe L.A."/>
            <person name="Ben-Ami R."/>
            <person name="Loparev V.N."/>
            <person name="Litvintseva A.P."/>
        </authorList>
    </citation>
    <scope>NUCLEOTIDE SEQUENCE [LARGE SCALE GENOMIC DNA]</scope>
    <source>
        <strain evidence="3 4">B11899</strain>
    </source>
</reference>
<comment type="subcellular location">
    <subcellularLocation>
        <location evidence="1">Nucleus</location>
    </subcellularLocation>
    <subcellularLocation>
        <location evidence="1">Chromosome</location>
        <location evidence="1">Telomere</location>
    </subcellularLocation>
</comment>
<dbReference type="GeneID" id="37009738"/>
<sequence length="440" mass="50886">MSDSWLEGYAHEYLTQNNPNAIERPRYKEGALRLVPKKHDFRPLCVPLRYQRLPKAERLSVEEVRDSYIFEKNVLAPVRDIIRHQQTKRSVYDFEGHAKCFSVDEVVRSINRYKENLSSQLCLSKAKLSVIKFDMKHCYDNLNQAKIIQTVKELFRGDKHDLIFLRKALKYKSTNLTFPKLSSSITDRNNLERSYQMGLRGKESVVKGCQKSITQITHLRVFDVLDVVLDQILNGTIRLQSSKDVYSRKRGVFQGTALSATFCDLLYDQLISESFKFLNETKDTILIRLADDFLVLSLNPNTCQRVFQVACSQKFKDFGAYINEEKSQFHTTTERTSIDFVGLEITLPTLDILRRSSFSLNIPRKVVGSFRTLLDYMVRVFEYRLPKEFFKSAAISGEAVKINVMHVLNRILKVVGPIHFICSGHRPISQKIDLHNLGKV</sequence>
<dbReference type="VEuPathDB" id="FungiDB:CXQ85_004408"/>
<proteinExistence type="inferred from homology"/>
<name>A0A2V1ATQ1_9ASCO</name>
<dbReference type="Pfam" id="PF00078">
    <property type="entry name" value="RVT_1"/>
    <property type="match status" value="1"/>
</dbReference>
<evidence type="ECO:0000313" key="4">
    <source>
        <dbReference type="Proteomes" id="UP000244309"/>
    </source>
</evidence>
<dbReference type="GO" id="GO:0000333">
    <property type="term" value="C:telomerase catalytic core complex"/>
    <property type="evidence" value="ECO:0007669"/>
    <property type="project" value="TreeGrafter"/>
</dbReference>
<dbReference type="EMBL" id="PKFO01000004">
    <property type="protein sequence ID" value="PVH20896.1"/>
    <property type="molecule type" value="Genomic_DNA"/>
</dbReference>
<organism evidence="3 4">
    <name type="scientific">Candidozyma haemuli</name>
    <dbReference type="NCBI Taxonomy" id="45357"/>
    <lineage>
        <taxon>Eukaryota</taxon>
        <taxon>Fungi</taxon>
        <taxon>Dikarya</taxon>
        <taxon>Ascomycota</taxon>
        <taxon>Saccharomycotina</taxon>
        <taxon>Pichiomycetes</taxon>
        <taxon>Metschnikowiaceae</taxon>
        <taxon>Candidozyma</taxon>
    </lineage>
</organism>
<evidence type="ECO:0000259" key="2">
    <source>
        <dbReference type="PROSITE" id="PS50878"/>
    </source>
</evidence>
<keyword evidence="1" id="KW-0539">Nucleus</keyword>
<dbReference type="InterPro" id="IPR000477">
    <property type="entry name" value="RT_dom"/>
</dbReference>
<comment type="catalytic activity">
    <reaction evidence="1">
        <text>DNA(n) + a 2'-deoxyribonucleoside 5'-triphosphate = DNA(n+1) + diphosphate</text>
        <dbReference type="Rhea" id="RHEA:22508"/>
        <dbReference type="Rhea" id="RHEA-COMP:17339"/>
        <dbReference type="Rhea" id="RHEA-COMP:17340"/>
        <dbReference type="ChEBI" id="CHEBI:33019"/>
        <dbReference type="ChEBI" id="CHEBI:61560"/>
        <dbReference type="ChEBI" id="CHEBI:173112"/>
        <dbReference type="EC" id="2.7.7.49"/>
    </reaction>
</comment>
<dbReference type="EC" id="2.7.7.49" evidence="1"/>
<dbReference type="RefSeq" id="XP_025341836.1">
    <property type="nucleotide sequence ID" value="XM_025488028.1"/>
</dbReference>
<dbReference type="GO" id="GO:0007004">
    <property type="term" value="P:telomere maintenance via telomerase"/>
    <property type="evidence" value="ECO:0007669"/>
    <property type="project" value="TreeGrafter"/>
</dbReference>
<dbReference type="InterPro" id="IPR003545">
    <property type="entry name" value="Telomerase_RT"/>
</dbReference>
<keyword evidence="1" id="KW-0158">Chromosome</keyword>
<dbReference type="SUPFAM" id="SSF56672">
    <property type="entry name" value="DNA/RNA polymerases"/>
    <property type="match status" value="1"/>
</dbReference>
<keyword evidence="1" id="KW-0548">Nucleotidyltransferase</keyword>
<dbReference type="GO" id="GO:0003720">
    <property type="term" value="F:telomerase activity"/>
    <property type="evidence" value="ECO:0007669"/>
    <property type="project" value="InterPro"/>
</dbReference>
<dbReference type="AlphaFoldDB" id="A0A2V1ATQ1"/>
<feature type="domain" description="Reverse transcriptase" evidence="2">
    <location>
        <begin position="16"/>
        <end position="345"/>
    </location>
</feature>
<keyword evidence="1" id="KW-0779">Telomere</keyword>
<keyword evidence="1" id="KW-0460">Magnesium</keyword>
<keyword evidence="1" id="KW-0479">Metal-binding</keyword>
<dbReference type="CDD" id="cd01648">
    <property type="entry name" value="TERT"/>
    <property type="match status" value="1"/>
</dbReference>
<dbReference type="STRING" id="45357.A0A2V1ATQ1"/>
<dbReference type="PANTHER" id="PTHR12066:SF0">
    <property type="entry name" value="TELOMERASE REVERSE TRANSCRIPTASE"/>
    <property type="match status" value="1"/>
</dbReference>